<organism evidence="4 5">
    <name type="scientific">Candidatus Mycobacterium wuenschmannii</name>
    <dbReference type="NCBI Taxonomy" id="3027808"/>
    <lineage>
        <taxon>Bacteria</taxon>
        <taxon>Bacillati</taxon>
        <taxon>Actinomycetota</taxon>
        <taxon>Actinomycetes</taxon>
        <taxon>Mycobacteriales</taxon>
        <taxon>Mycobacteriaceae</taxon>
        <taxon>Mycobacterium</taxon>
    </lineage>
</organism>
<dbReference type="InterPro" id="IPR036291">
    <property type="entry name" value="NAD(P)-bd_dom_sf"/>
</dbReference>
<feature type="domain" description="3-beta hydroxysteroid dehydrogenase/isomerase" evidence="3">
    <location>
        <begin position="20"/>
        <end position="279"/>
    </location>
</feature>
<keyword evidence="5" id="KW-1185">Reference proteome</keyword>
<dbReference type="PANTHER" id="PTHR43245:SF51">
    <property type="entry name" value="SHORT CHAIN DEHYDROGENASE_REDUCTASE FAMILY 42E, MEMBER 2"/>
    <property type="match status" value="1"/>
</dbReference>
<protein>
    <submittedName>
        <fullName evidence="4">NAD-dependent epimerase/dehydratase family protein</fullName>
    </submittedName>
</protein>
<sequence length="375" mass="40558">MVDSAASSSPAPTVELGRVLVTGGSGFVGANLVTTLLERGYQVRSFDRAPSPLPERPGLEVLQGDICDRDVVAGAVAGVDTVFHTAALIELMGGASVTDEYRQRSFAVNVEGTKNLVHAAQAAGVKRFVYTASNSVVMGGKPISGGDESLPYTDRFADLYTETKVVAERFVLSQNGIDGLLTCSIRPSGIWGRGDQTMFRKVFESVLAGHVKVLVGRKSARLDNSYVHNLIHGFILAAQHLVPGGTAPGQAYFINDAEPINMFEFARPVVAACGQRLPRLRVSGRLVRAAMLGWQRLHFRFGIREPMLEPLAVERLYLDNYFSVAKATRDLGYRPLFTTEQAMAECLPYYTELFDQMKAAAHPAPVAVVAPAVAE</sequence>
<name>A0ABY8W4P8_9MYCO</name>
<accession>A0ABY8W4P8</accession>
<proteinExistence type="inferred from homology"/>
<dbReference type="Proteomes" id="UP001236585">
    <property type="component" value="Chromosome"/>
</dbReference>
<dbReference type="Pfam" id="PF01073">
    <property type="entry name" value="3Beta_HSD"/>
    <property type="match status" value="1"/>
</dbReference>
<dbReference type="InterPro" id="IPR050177">
    <property type="entry name" value="Lipid_A_modif_metabolic_enz"/>
</dbReference>
<dbReference type="EMBL" id="CP126981">
    <property type="protein sequence ID" value="WIM90036.1"/>
    <property type="molecule type" value="Genomic_DNA"/>
</dbReference>
<evidence type="ECO:0000259" key="3">
    <source>
        <dbReference type="Pfam" id="PF01073"/>
    </source>
</evidence>
<dbReference type="InterPro" id="IPR002225">
    <property type="entry name" value="3Beta_OHSteriod_DH/Estase"/>
</dbReference>
<evidence type="ECO:0000313" key="5">
    <source>
        <dbReference type="Proteomes" id="UP001236585"/>
    </source>
</evidence>
<comment type="similarity">
    <text evidence="1">Belongs to the 3-beta-HSD family.</text>
</comment>
<dbReference type="PANTHER" id="PTHR43245">
    <property type="entry name" value="BIFUNCTIONAL POLYMYXIN RESISTANCE PROTEIN ARNA"/>
    <property type="match status" value="1"/>
</dbReference>
<dbReference type="CDD" id="cd05241">
    <property type="entry name" value="3b-HSD-like_SDR_e"/>
    <property type="match status" value="1"/>
</dbReference>
<keyword evidence="2" id="KW-0560">Oxidoreductase</keyword>
<evidence type="ECO:0000256" key="2">
    <source>
        <dbReference type="ARBA" id="ARBA00023002"/>
    </source>
</evidence>
<dbReference type="RefSeq" id="WP_285190790.1">
    <property type="nucleotide sequence ID" value="NZ_CP126981.1"/>
</dbReference>
<dbReference type="SUPFAM" id="SSF51735">
    <property type="entry name" value="NAD(P)-binding Rossmann-fold domains"/>
    <property type="match status" value="1"/>
</dbReference>
<gene>
    <name evidence="4" type="ORF">PT015_11765</name>
</gene>
<dbReference type="Gene3D" id="3.40.50.720">
    <property type="entry name" value="NAD(P)-binding Rossmann-like Domain"/>
    <property type="match status" value="1"/>
</dbReference>
<evidence type="ECO:0000313" key="4">
    <source>
        <dbReference type="EMBL" id="WIM90036.1"/>
    </source>
</evidence>
<reference evidence="4 5" key="1">
    <citation type="journal article" date="2023" name="Microbiol. Resour. Announc.">
        <title>Complete Genome Sequence of Mycobacterium wuenschmanii, a novel Nontuberculous Mycobacterium Isolated from a captive population of Amazon Milk Frogs.</title>
        <authorList>
            <person name="Hicks J."/>
            <person name="Zeineldin M."/>
            <person name="Ward H."/>
            <person name="Wuenschmann A."/>
            <person name="Camp P."/>
            <person name="Farrell D."/>
            <person name="Lehman K."/>
            <person name="Thacker T."/>
            <person name="Cuthbert E."/>
        </authorList>
    </citation>
    <scope>NUCLEOTIDE SEQUENCE [LARGE SCALE GENOMIC DNA]</scope>
    <source>
        <strain evidence="4 5">Wuenschmanii</strain>
    </source>
</reference>
<evidence type="ECO:0000256" key="1">
    <source>
        <dbReference type="ARBA" id="ARBA00009219"/>
    </source>
</evidence>